<dbReference type="EMBL" id="JASWJB010000001">
    <property type="protein sequence ID" value="KAK2616964.1"/>
    <property type="molecule type" value="Genomic_DNA"/>
</dbReference>
<evidence type="ECO:0000313" key="4">
    <source>
        <dbReference type="EMBL" id="KAK2616964.1"/>
    </source>
</evidence>
<evidence type="ECO:0000256" key="1">
    <source>
        <dbReference type="ARBA" id="ARBA00022737"/>
    </source>
</evidence>
<dbReference type="PANTHER" id="PTHR45641:SF19">
    <property type="entry name" value="NEPHROCYSTIN-3"/>
    <property type="match status" value="1"/>
</dbReference>
<dbReference type="SMART" id="SM00028">
    <property type="entry name" value="TPR"/>
    <property type="match status" value="4"/>
</dbReference>
<name>A0AAJ0D217_9HYPO</name>
<keyword evidence="1" id="KW-0677">Repeat</keyword>
<dbReference type="Pfam" id="PF13181">
    <property type="entry name" value="TPR_8"/>
    <property type="match status" value="1"/>
</dbReference>
<dbReference type="PANTHER" id="PTHR45641">
    <property type="entry name" value="TETRATRICOPEPTIDE REPEAT PROTEIN (AFU_ORTHOLOGUE AFUA_6G03870)"/>
    <property type="match status" value="1"/>
</dbReference>
<accession>A0AAJ0D217</accession>
<dbReference type="InterPro" id="IPR011990">
    <property type="entry name" value="TPR-like_helical_dom_sf"/>
</dbReference>
<reference evidence="4" key="1">
    <citation type="submission" date="2023-06" db="EMBL/GenBank/DDBJ databases">
        <title>Conoideocrella luteorostrata (Hypocreales: Clavicipitaceae), a potential biocontrol fungus for elongate hemlock scale in United States Christmas tree production areas.</title>
        <authorList>
            <person name="Barrett H."/>
            <person name="Lovett B."/>
            <person name="Macias A.M."/>
            <person name="Stajich J.E."/>
            <person name="Kasson M.T."/>
        </authorList>
    </citation>
    <scope>NUCLEOTIDE SEQUENCE</scope>
    <source>
        <strain evidence="4">ARSEF 14590</strain>
    </source>
</reference>
<dbReference type="Proteomes" id="UP001251528">
    <property type="component" value="Unassembled WGS sequence"/>
</dbReference>
<dbReference type="InterPro" id="IPR019734">
    <property type="entry name" value="TPR_rpt"/>
</dbReference>
<dbReference type="Gene3D" id="1.25.40.10">
    <property type="entry name" value="Tetratricopeptide repeat domain"/>
    <property type="match status" value="2"/>
</dbReference>
<feature type="repeat" description="TPR" evidence="3">
    <location>
        <begin position="218"/>
        <end position="251"/>
    </location>
</feature>
<proteinExistence type="predicted"/>
<comment type="caution">
    <text evidence="4">The sequence shown here is derived from an EMBL/GenBank/DDBJ whole genome shotgun (WGS) entry which is preliminary data.</text>
</comment>
<evidence type="ECO:0000313" key="5">
    <source>
        <dbReference type="Proteomes" id="UP001251528"/>
    </source>
</evidence>
<sequence length="576" mass="65984">MGFKTLSVFLRHWRDGEMELPTQSFSRLNRILEFEFGEAIPASQMDVLNICLLFDYKAMSYDFLEYLGISGLESFFGNTIERLARHSLIETRLPDRQSVTFSLSELLYQFLRQSATVWHSVVRRAASLLAEKVPRSHKDNYRERIELLAPHAVMFSKYIHTTQKSVTGSAEFLDNLERIASLLRLLDKDVDAIKLYGLIHQENAKLPSSMQLTPLRTAEVYNNMGLSCMNEGDMKLAHSCFEKAAHALPTKESPETRLQIIANTARSLMEMEEYATAVILLSATLESNQSTDKVLLVPLQHALGFTHVQLGRADLGIPLLEECRSVSESEHQRVGKRVIFTIMHDLATAWRDQKKWDDAIILYEKVKECRESFHGHTHRYTMETAGALAVAYQGSGQLVQAAVCFKKALKWQCERLRLNHPDTLQTLQNYGIYLSMTGDLEGAKKALHLAHTGWVDQDRKIKKMTWNRINSGVSLALVLQDLADFNEAERLYRTALKWYREPKVKENPRMTYRYSKTVYLSGRMYEIAGRACLARMRYEEATNVSMADNDEASYWKCLSIRAMHNLKPAEGKVESF</sequence>
<keyword evidence="2 3" id="KW-0802">TPR repeat</keyword>
<organism evidence="4 5">
    <name type="scientific">Conoideocrella luteorostrata</name>
    <dbReference type="NCBI Taxonomy" id="1105319"/>
    <lineage>
        <taxon>Eukaryota</taxon>
        <taxon>Fungi</taxon>
        <taxon>Dikarya</taxon>
        <taxon>Ascomycota</taxon>
        <taxon>Pezizomycotina</taxon>
        <taxon>Sordariomycetes</taxon>
        <taxon>Hypocreomycetidae</taxon>
        <taxon>Hypocreales</taxon>
        <taxon>Clavicipitaceae</taxon>
        <taxon>Conoideocrella</taxon>
    </lineage>
</organism>
<evidence type="ECO:0000256" key="2">
    <source>
        <dbReference type="ARBA" id="ARBA00022803"/>
    </source>
</evidence>
<dbReference type="Pfam" id="PF13424">
    <property type="entry name" value="TPR_12"/>
    <property type="match status" value="1"/>
</dbReference>
<evidence type="ECO:0000256" key="3">
    <source>
        <dbReference type="PROSITE-ProRule" id="PRU00339"/>
    </source>
</evidence>
<keyword evidence="5" id="KW-1185">Reference proteome</keyword>
<gene>
    <name evidence="4" type="ORF">QQS21_000053</name>
</gene>
<dbReference type="AlphaFoldDB" id="A0AAJ0D217"/>
<dbReference type="SUPFAM" id="SSF48452">
    <property type="entry name" value="TPR-like"/>
    <property type="match status" value="1"/>
</dbReference>
<dbReference type="PROSITE" id="PS50005">
    <property type="entry name" value="TPR"/>
    <property type="match status" value="1"/>
</dbReference>
<protein>
    <submittedName>
        <fullName evidence="4">Uncharacterized protein</fullName>
    </submittedName>
</protein>